<dbReference type="Pfam" id="PF00650">
    <property type="entry name" value="CRAL_TRIO"/>
    <property type="match status" value="1"/>
</dbReference>
<dbReference type="InterPro" id="IPR036273">
    <property type="entry name" value="CRAL/TRIO_N_dom_sf"/>
</dbReference>
<protein>
    <submittedName>
        <fullName evidence="12 13">Phosphatidylinositol/phosphatidylcholine transfer protein SFH3-like</fullName>
    </submittedName>
</protein>
<dbReference type="InterPro" id="IPR011074">
    <property type="entry name" value="CRAL/TRIO_N_dom"/>
</dbReference>
<keyword evidence="5" id="KW-0333">Golgi apparatus</keyword>
<dbReference type="InterPro" id="IPR001251">
    <property type="entry name" value="CRAL-TRIO_dom"/>
</dbReference>
<dbReference type="GO" id="GO:0005886">
    <property type="term" value="C:plasma membrane"/>
    <property type="evidence" value="ECO:0007669"/>
    <property type="project" value="UniProtKB-SubCell"/>
</dbReference>
<dbReference type="PRINTS" id="PR00180">
    <property type="entry name" value="CRETINALDHBP"/>
</dbReference>
<dbReference type="OrthoDB" id="1434354at2759"/>
<dbReference type="SMART" id="SM01100">
    <property type="entry name" value="CRAL_TRIO_N"/>
    <property type="match status" value="1"/>
</dbReference>
<evidence type="ECO:0000313" key="11">
    <source>
        <dbReference type="Proteomes" id="UP000504603"/>
    </source>
</evidence>
<evidence type="ECO:0000259" key="10">
    <source>
        <dbReference type="PROSITE" id="PS50191"/>
    </source>
</evidence>
<evidence type="ECO:0000256" key="9">
    <source>
        <dbReference type="SAM" id="MobiDB-lite"/>
    </source>
</evidence>
<gene>
    <name evidence="12 13" type="primary">LOC111015389</name>
</gene>
<dbReference type="SUPFAM" id="SSF46938">
    <property type="entry name" value="CRAL/TRIO N-terminal domain"/>
    <property type="match status" value="1"/>
</dbReference>
<dbReference type="GO" id="GO:0000139">
    <property type="term" value="C:Golgi membrane"/>
    <property type="evidence" value="ECO:0007669"/>
    <property type="project" value="UniProtKB-SubCell"/>
</dbReference>
<feature type="region of interest" description="Disordered" evidence="9">
    <location>
        <begin position="347"/>
        <end position="369"/>
    </location>
</feature>
<feature type="region of interest" description="Disordered" evidence="9">
    <location>
        <begin position="1"/>
        <end position="28"/>
    </location>
</feature>
<evidence type="ECO:0000256" key="8">
    <source>
        <dbReference type="SAM" id="Coils"/>
    </source>
</evidence>
<evidence type="ECO:0000256" key="1">
    <source>
        <dbReference type="ARBA" id="ARBA00004202"/>
    </source>
</evidence>
<organism evidence="11 12">
    <name type="scientific">Momordica charantia</name>
    <name type="common">Bitter gourd</name>
    <name type="synonym">Balsam pear</name>
    <dbReference type="NCBI Taxonomy" id="3673"/>
    <lineage>
        <taxon>Eukaryota</taxon>
        <taxon>Viridiplantae</taxon>
        <taxon>Streptophyta</taxon>
        <taxon>Embryophyta</taxon>
        <taxon>Tracheophyta</taxon>
        <taxon>Spermatophyta</taxon>
        <taxon>Magnoliopsida</taxon>
        <taxon>eudicotyledons</taxon>
        <taxon>Gunneridae</taxon>
        <taxon>Pentapetalae</taxon>
        <taxon>rosids</taxon>
        <taxon>fabids</taxon>
        <taxon>Cucurbitales</taxon>
        <taxon>Cucurbitaceae</taxon>
        <taxon>Momordiceae</taxon>
        <taxon>Momordica</taxon>
    </lineage>
</organism>
<dbReference type="PROSITE" id="PS50191">
    <property type="entry name" value="CRAL_TRIO"/>
    <property type="match status" value="1"/>
</dbReference>
<dbReference type="SMART" id="SM00516">
    <property type="entry name" value="SEC14"/>
    <property type="match status" value="1"/>
</dbReference>
<reference evidence="12 13" key="1">
    <citation type="submission" date="2025-04" db="UniProtKB">
        <authorList>
            <consortium name="RefSeq"/>
        </authorList>
    </citation>
    <scope>IDENTIFICATION</scope>
    <source>
        <strain evidence="12 13">OHB3-1</strain>
    </source>
</reference>
<evidence type="ECO:0000256" key="7">
    <source>
        <dbReference type="ARBA" id="ARBA00038020"/>
    </source>
</evidence>
<dbReference type="Gene3D" id="1.10.8.20">
    <property type="entry name" value="N-terminal domain of phosphatidylinositol transfer protein sec14p"/>
    <property type="match status" value="1"/>
</dbReference>
<dbReference type="GO" id="GO:0015031">
    <property type="term" value="P:protein transport"/>
    <property type="evidence" value="ECO:0007669"/>
    <property type="project" value="UniProtKB-KW"/>
</dbReference>
<dbReference type="Gene3D" id="3.40.525.10">
    <property type="entry name" value="CRAL-TRIO lipid binding domain"/>
    <property type="match status" value="1"/>
</dbReference>
<dbReference type="SUPFAM" id="SSF52087">
    <property type="entry name" value="CRAL/TRIO domain"/>
    <property type="match status" value="1"/>
</dbReference>
<dbReference type="PANTHER" id="PTHR45657">
    <property type="entry name" value="CRAL-TRIO DOMAIN-CONTAINING PROTEIN YKL091C-RELATED"/>
    <property type="match status" value="1"/>
</dbReference>
<feature type="coiled-coil region" evidence="8">
    <location>
        <begin position="514"/>
        <end position="584"/>
    </location>
</feature>
<comment type="subcellular location">
    <subcellularLocation>
        <location evidence="1">Cell membrane</location>
        <topology evidence="1">Peripheral membrane protein</topology>
    </subcellularLocation>
    <subcellularLocation>
        <location evidence="2">Golgi apparatus membrane</location>
        <topology evidence="2">Peripheral membrane protein</topology>
    </subcellularLocation>
</comment>
<evidence type="ECO:0000256" key="6">
    <source>
        <dbReference type="ARBA" id="ARBA00023054"/>
    </source>
</evidence>
<dbReference type="RefSeq" id="XP_022146094.1">
    <property type="nucleotide sequence ID" value="XM_022290402.1"/>
</dbReference>
<dbReference type="FunFam" id="3.40.525.10:FF:000011">
    <property type="entry name" value="SEC14 cytosolic factor"/>
    <property type="match status" value="1"/>
</dbReference>
<dbReference type="AlphaFoldDB" id="A0A6J1CX58"/>
<dbReference type="GeneID" id="111015389"/>
<evidence type="ECO:0000256" key="2">
    <source>
        <dbReference type="ARBA" id="ARBA00004395"/>
    </source>
</evidence>
<dbReference type="RefSeq" id="XP_022146095.1">
    <property type="nucleotide sequence ID" value="XM_022290403.1"/>
</dbReference>
<dbReference type="Pfam" id="PF03765">
    <property type="entry name" value="CRAL_TRIO_N"/>
    <property type="match status" value="1"/>
</dbReference>
<feature type="domain" description="CRAL-TRIO" evidence="10">
    <location>
        <begin position="142"/>
        <end position="316"/>
    </location>
</feature>
<sequence>MSDTTSGPLDPSGKTGLTEVEMSEEERKTRLASLKQRAINASNKFRHSMKKTRGRRNSSRVMSIAIEDDIDTKELQQVDAFRQALILEELLPSKHDDHHMMLRFLRARKFDVEKSKQMWSDMLQWRKEFGSDTIMEEFEFKEIDEVLKYYPQGHHGVDKDGRPVYIERLGQVDSTKLLEVTTMDRYVKYHVREFERTFVLKFPACSIAAKKHIDQSTTILDVQGVGLKNFNKSARELIQRLQKIDGDNYPETLCRMFIINAGSGFRLLWNTVKSFLDPKTTAKINVLGNKYQSKLLEIIEASELPEFLGGTCTCADKGGCMRSDRGPWNDPEIIKMVQNGEGKCRRRSMSNVEEKTISEDDNTGTKRCGSFNSEAAAAEAGGSPKEPKLSSVPEEIPAAKKFESQYQYDKFVPVVDKAVDSSNWALSTEKYNITKDPFAVHETYKVPDGFSNQIVGGIMALVMGIVTMVRLTRTMPKKLTEAAIYSSTVYYDGSMTKGHHQALPAPAAVPLSDYMTMMKRMAELEDRVNILNTKPATMPADKEEMLNAALSKVDTLELELQSTKKALEESLAREAELVDFIEKKKKKKKMNPFRW</sequence>
<evidence type="ECO:0000256" key="4">
    <source>
        <dbReference type="ARBA" id="ARBA00022927"/>
    </source>
</evidence>
<dbReference type="KEGG" id="mcha:111015389"/>
<proteinExistence type="inferred from homology"/>
<keyword evidence="11" id="KW-1185">Reference proteome</keyword>
<accession>A0A6J1CX58</accession>
<keyword evidence="4" id="KW-0653">Protein transport</keyword>
<name>A0A6J1CX58_MOMCH</name>
<keyword evidence="3" id="KW-0813">Transport</keyword>
<comment type="similarity">
    <text evidence="7">Belongs to the SFH family.</text>
</comment>
<evidence type="ECO:0000256" key="5">
    <source>
        <dbReference type="ARBA" id="ARBA00023034"/>
    </source>
</evidence>
<dbReference type="InterPro" id="IPR036865">
    <property type="entry name" value="CRAL-TRIO_dom_sf"/>
</dbReference>
<dbReference type="Proteomes" id="UP000504603">
    <property type="component" value="Unplaced"/>
</dbReference>
<evidence type="ECO:0000313" key="12">
    <source>
        <dbReference type="RefSeq" id="XP_022146094.1"/>
    </source>
</evidence>
<keyword evidence="6 8" id="KW-0175">Coiled coil</keyword>
<dbReference type="CDD" id="cd00170">
    <property type="entry name" value="SEC14"/>
    <property type="match status" value="1"/>
</dbReference>
<evidence type="ECO:0000256" key="3">
    <source>
        <dbReference type="ARBA" id="ARBA00022448"/>
    </source>
</evidence>
<dbReference type="InterPro" id="IPR051026">
    <property type="entry name" value="PI/PC_transfer"/>
</dbReference>
<evidence type="ECO:0000313" key="13">
    <source>
        <dbReference type="RefSeq" id="XP_022146095.1"/>
    </source>
</evidence>
<dbReference type="PANTHER" id="PTHR45657:SF1">
    <property type="entry name" value="CRAL-TRIO DOMAIN-CONTAINING PROTEIN YKL091C-RELATED"/>
    <property type="match status" value="1"/>
</dbReference>